<keyword evidence="2" id="KW-1185">Reference proteome</keyword>
<accession>W1Q382</accession>
<sequence length="39" mass="4389">MLYSQVEYLSILRHGAGFVKVCQAWAGPFSWLADSLAWS</sequence>
<dbReference type="HOGENOM" id="CLU_3302957_0_0_9"/>
<evidence type="ECO:0000313" key="1">
    <source>
        <dbReference type="EMBL" id="ESK65630.1"/>
    </source>
</evidence>
<proteinExistence type="predicted"/>
<protein>
    <submittedName>
        <fullName evidence="1">Uncharacterized protein</fullName>
    </submittedName>
</protein>
<name>W1Q382_ABIDE</name>
<reference evidence="1" key="1">
    <citation type="submission" date="2013-06" db="EMBL/GenBank/DDBJ databases">
        <authorList>
            <person name="Weinstock G."/>
            <person name="Sodergren E."/>
            <person name="Clifton S."/>
            <person name="Fulton L."/>
            <person name="Fulton B."/>
            <person name="Courtney L."/>
            <person name="Fronick C."/>
            <person name="Harrison M."/>
            <person name="Strong C."/>
            <person name="Farmer C."/>
            <person name="Delahaunty K."/>
            <person name="Markovic C."/>
            <person name="Hall O."/>
            <person name="Minx P."/>
            <person name="Tomlinson C."/>
            <person name="Mitreva M."/>
            <person name="Nelson J."/>
            <person name="Hou S."/>
            <person name="Wollam A."/>
            <person name="Pepin K.H."/>
            <person name="Johnson M."/>
            <person name="Bhonagiri V."/>
            <person name="Nash W.E."/>
            <person name="Warren W."/>
            <person name="Chinwalla A."/>
            <person name="Mardis E.R."/>
            <person name="Wilson R.K."/>
        </authorList>
    </citation>
    <scope>NUCLEOTIDE SEQUENCE [LARGE SCALE GENOMIC DNA]</scope>
    <source>
        <strain evidence="1">ATCC 49176</strain>
    </source>
</reference>
<dbReference type="Proteomes" id="UP000019050">
    <property type="component" value="Unassembled WGS sequence"/>
</dbReference>
<gene>
    <name evidence="1" type="ORF">GCWU000182_001104</name>
</gene>
<organism evidence="1 2">
    <name type="scientific">Abiotrophia defectiva ATCC 49176</name>
    <dbReference type="NCBI Taxonomy" id="592010"/>
    <lineage>
        <taxon>Bacteria</taxon>
        <taxon>Bacillati</taxon>
        <taxon>Bacillota</taxon>
        <taxon>Bacilli</taxon>
        <taxon>Lactobacillales</taxon>
        <taxon>Aerococcaceae</taxon>
        <taxon>Abiotrophia</taxon>
    </lineage>
</organism>
<dbReference type="EMBL" id="ACIN03000007">
    <property type="protein sequence ID" value="ESK65630.1"/>
    <property type="molecule type" value="Genomic_DNA"/>
</dbReference>
<evidence type="ECO:0000313" key="2">
    <source>
        <dbReference type="Proteomes" id="UP000019050"/>
    </source>
</evidence>
<comment type="caution">
    <text evidence="1">The sequence shown here is derived from an EMBL/GenBank/DDBJ whole genome shotgun (WGS) entry which is preliminary data.</text>
</comment>
<dbReference type="AlphaFoldDB" id="W1Q382"/>